<gene>
    <name evidence="1" type="ORF">BJ212DRAFT_1284457</name>
</gene>
<evidence type="ECO:0000313" key="1">
    <source>
        <dbReference type="EMBL" id="KAG1804314.1"/>
    </source>
</evidence>
<name>A0A9P7DVL6_9AGAM</name>
<accession>A0A9P7DVL6</accession>
<organism evidence="1 2">
    <name type="scientific">Suillus subaureus</name>
    <dbReference type="NCBI Taxonomy" id="48587"/>
    <lineage>
        <taxon>Eukaryota</taxon>
        <taxon>Fungi</taxon>
        <taxon>Dikarya</taxon>
        <taxon>Basidiomycota</taxon>
        <taxon>Agaricomycotina</taxon>
        <taxon>Agaricomycetes</taxon>
        <taxon>Agaricomycetidae</taxon>
        <taxon>Boletales</taxon>
        <taxon>Suillineae</taxon>
        <taxon>Suillaceae</taxon>
        <taxon>Suillus</taxon>
    </lineage>
</organism>
<protein>
    <submittedName>
        <fullName evidence="1">Uncharacterized protein</fullName>
    </submittedName>
</protein>
<proteinExistence type="predicted"/>
<dbReference type="Proteomes" id="UP000807769">
    <property type="component" value="Unassembled WGS sequence"/>
</dbReference>
<dbReference type="EMBL" id="JABBWG010000059">
    <property type="protein sequence ID" value="KAG1804314.1"/>
    <property type="molecule type" value="Genomic_DNA"/>
</dbReference>
<reference evidence="1" key="1">
    <citation type="journal article" date="2020" name="New Phytol.">
        <title>Comparative genomics reveals dynamic genome evolution in host specialist ectomycorrhizal fungi.</title>
        <authorList>
            <person name="Lofgren L.A."/>
            <person name="Nguyen N.H."/>
            <person name="Vilgalys R."/>
            <person name="Ruytinx J."/>
            <person name="Liao H.L."/>
            <person name="Branco S."/>
            <person name="Kuo A."/>
            <person name="LaButti K."/>
            <person name="Lipzen A."/>
            <person name="Andreopoulos W."/>
            <person name="Pangilinan J."/>
            <person name="Riley R."/>
            <person name="Hundley H."/>
            <person name="Na H."/>
            <person name="Barry K."/>
            <person name="Grigoriev I.V."/>
            <person name="Stajich J.E."/>
            <person name="Kennedy P.G."/>
        </authorList>
    </citation>
    <scope>NUCLEOTIDE SEQUENCE</scope>
    <source>
        <strain evidence="1">MN1</strain>
    </source>
</reference>
<evidence type="ECO:0000313" key="2">
    <source>
        <dbReference type="Proteomes" id="UP000807769"/>
    </source>
</evidence>
<sequence length="123" mass="14255">MIVHPIFFQLCSVEVLLNKAMQVDKLLMIEPLENREPCEQKEGGLKVWYPNWLGKIGSNINVPFIQAVMDCVWNNEMTIHMNSSGQGKIPDQAFTRPIITKCVKGYWRNIHKQCNEWSSVHKL</sequence>
<dbReference type="RefSeq" id="XP_041186882.1">
    <property type="nucleotide sequence ID" value="XM_041331823.1"/>
</dbReference>
<dbReference type="GeneID" id="64625840"/>
<dbReference type="AlphaFoldDB" id="A0A9P7DVL6"/>
<dbReference type="OrthoDB" id="2639558at2759"/>
<comment type="caution">
    <text evidence="1">The sequence shown here is derived from an EMBL/GenBank/DDBJ whole genome shotgun (WGS) entry which is preliminary data.</text>
</comment>
<keyword evidence="2" id="KW-1185">Reference proteome</keyword>